<protein>
    <submittedName>
        <fullName evidence="1">Uncharacterized protein</fullName>
    </submittedName>
</protein>
<proteinExistence type="predicted"/>
<comment type="caution">
    <text evidence="1">The sequence shown here is derived from an EMBL/GenBank/DDBJ whole genome shotgun (WGS) entry which is preliminary data.</text>
</comment>
<dbReference type="AlphaFoldDB" id="A0A2T6AZ77"/>
<organism evidence="1 2">
    <name type="scientific">Gemmobacter caeni</name>
    <dbReference type="NCBI Taxonomy" id="589035"/>
    <lineage>
        <taxon>Bacteria</taxon>
        <taxon>Pseudomonadati</taxon>
        <taxon>Pseudomonadota</taxon>
        <taxon>Alphaproteobacteria</taxon>
        <taxon>Rhodobacterales</taxon>
        <taxon>Paracoccaceae</taxon>
        <taxon>Gemmobacter</taxon>
    </lineage>
</organism>
<dbReference type="EMBL" id="QBKP01000008">
    <property type="protein sequence ID" value="PTX49101.1"/>
    <property type="molecule type" value="Genomic_DNA"/>
</dbReference>
<evidence type="ECO:0000313" key="1">
    <source>
        <dbReference type="EMBL" id="PTX49101.1"/>
    </source>
</evidence>
<evidence type="ECO:0000313" key="2">
    <source>
        <dbReference type="Proteomes" id="UP000244224"/>
    </source>
</evidence>
<accession>A0A2T6AZ77</accession>
<dbReference type="RefSeq" id="WP_108129363.1">
    <property type="nucleotide sequence ID" value="NZ_QBKP01000008.1"/>
</dbReference>
<name>A0A2T6AZ77_9RHOB</name>
<dbReference type="Proteomes" id="UP000244224">
    <property type="component" value="Unassembled WGS sequence"/>
</dbReference>
<gene>
    <name evidence="1" type="ORF">C8N34_108211</name>
</gene>
<sequence>MCELQFWKTEAEVLDYIRSEFLATLNDDLERMEGAERQHYEDEDREEMRARIADLESIMPRLTVTP</sequence>
<keyword evidence="2" id="KW-1185">Reference proteome</keyword>
<reference evidence="1 2" key="1">
    <citation type="submission" date="2018-04" db="EMBL/GenBank/DDBJ databases">
        <title>Genomic Encyclopedia of Archaeal and Bacterial Type Strains, Phase II (KMG-II): from individual species to whole genera.</title>
        <authorList>
            <person name="Goeker M."/>
        </authorList>
    </citation>
    <scope>NUCLEOTIDE SEQUENCE [LARGE SCALE GENOMIC DNA]</scope>
    <source>
        <strain evidence="1 2">DSM 21823</strain>
    </source>
</reference>